<dbReference type="AlphaFoldDB" id="A0AAE3MF85"/>
<dbReference type="RefSeq" id="WP_301200487.1">
    <property type="nucleotide sequence ID" value="NZ_JAPDPI010000029.1"/>
</dbReference>
<evidence type="ECO:0000313" key="14">
    <source>
        <dbReference type="EMBL" id="MCW3806758.1"/>
    </source>
</evidence>
<dbReference type="GO" id="GO:0005737">
    <property type="term" value="C:cytoplasm"/>
    <property type="evidence" value="ECO:0007669"/>
    <property type="project" value="UniProtKB-SubCell"/>
</dbReference>
<dbReference type="InterPro" id="IPR027477">
    <property type="entry name" value="Succ_DH/fumarate_Rdtase_cat_sf"/>
</dbReference>
<dbReference type="PRINTS" id="PR00368">
    <property type="entry name" value="FADPNR"/>
</dbReference>
<evidence type="ECO:0000256" key="3">
    <source>
        <dbReference type="ARBA" id="ARBA00008562"/>
    </source>
</evidence>
<evidence type="ECO:0000256" key="1">
    <source>
        <dbReference type="ARBA" id="ARBA00001974"/>
    </source>
</evidence>
<reference evidence="14" key="1">
    <citation type="submission" date="2022-10" db="EMBL/GenBank/DDBJ databases">
        <authorList>
            <person name="Yu W.X."/>
        </authorList>
    </citation>
    <scope>NUCLEOTIDE SEQUENCE</scope>
    <source>
        <strain evidence="14">D04</strain>
    </source>
</reference>
<comment type="subcellular location">
    <subcellularLocation>
        <location evidence="11">Cytoplasm</location>
    </subcellularLocation>
</comment>
<dbReference type="FunFam" id="3.90.700.10:FF:000002">
    <property type="entry name" value="L-aspartate oxidase"/>
    <property type="match status" value="1"/>
</dbReference>
<dbReference type="PRINTS" id="PR00411">
    <property type="entry name" value="PNDRDTASEI"/>
</dbReference>
<evidence type="ECO:0000256" key="7">
    <source>
        <dbReference type="ARBA" id="ARBA00022827"/>
    </source>
</evidence>
<dbReference type="Proteomes" id="UP001207408">
    <property type="component" value="Unassembled WGS sequence"/>
</dbReference>
<keyword evidence="7 11" id="KW-0274">FAD</keyword>
<name>A0AAE3MF85_9BACT</name>
<dbReference type="SUPFAM" id="SSF56425">
    <property type="entry name" value="Succinate dehydrogenase/fumarate reductase flavoprotein, catalytic domain"/>
    <property type="match status" value="1"/>
</dbReference>
<gene>
    <name evidence="14" type="primary">nadB</name>
    <name evidence="14" type="ORF">OM074_14070</name>
</gene>
<evidence type="ECO:0000256" key="10">
    <source>
        <dbReference type="NCBIfam" id="TIGR00551"/>
    </source>
</evidence>
<evidence type="ECO:0000259" key="13">
    <source>
        <dbReference type="Pfam" id="PF02910"/>
    </source>
</evidence>
<dbReference type="GO" id="GO:0034628">
    <property type="term" value="P:'de novo' NAD+ biosynthetic process from L-aspartate"/>
    <property type="evidence" value="ECO:0007669"/>
    <property type="project" value="TreeGrafter"/>
</dbReference>
<dbReference type="SUPFAM" id="SSF51905">
    <property type="entry name" value="FAD/NAD(P)-binding domain"/>
    <property type="match status" value="1"/>
</dbReference>
<dbReference type="SUPFAM" id="SSF46977">
    <property type="entry name" value="Succinate dehydrogenase/fumarate reductase flavoprotein C-terminal domain"/>
    <property type="match status" value="1"/>
</dbReference>
<comment type="cofactor">
    <cofactor evidence="1 11">
        <name>FAD</name>
        <dbReference type="ChEBI" id="CHEBI:57692"/>
    </cofactor>
</comment>
<dbReference type="PANTHER" id="PTHR42716">
    <property type="entry name" value="L-ASPARTATE OXIDASE"/>
    <property type="match status" value="1"/>
</dbReference>
<sequence length="524" mass="59157">MRKKVDFLVIGSGIAGLSFALKVADFGKVLVISKTKINETNTAYAQGGIASVMYEPDNFDKHINDTMVAGDFLSNPDAVKMVVENGPEQIKQLIEWGTEFDKKDKSHYDLHKEGGHSEFRILHHLDNTGFEIQRALIEKAKQHENIELSENLYAVDIITQHHLGEITYRWRSDVECYGAYVLNEETQKVDTILAKITMMATGGIGNIYQTTTNPTIATGDGIAMVYRAKGIIENMEFVQFHPTSLYNPKERPSFLITEAMRGYGALLRRRDGALFMEKYDERGCLAPRDIVARAIDNEMKNTGDEFVYLDVTHKNAEETRNHFPTIYNKCLELGVDITKDMIPVVPAAHYLCGGIKVDLTGRSSIINLYAAGECSSTGLHGANRLASNSLLEGIVYADKASKDAIEKIQDIKFNTKIPSWNDEGTSHNEEMVLITQTNKEVEQILSNYVGIVRSNLRLKRALDRLELIYRETESLFDDSIVTQELCELRNKINVGYLIIRMAMKRKESKGLHYTLDQNKLRTKL</sequence>
<evidence type="ECO:0000256" key="6">
    <source>
        <dbReference type="ARBA" id="ARBA00022642"/>
    </source>
</evidence>
<dbReference type="InterPro" id="IPR003953">
    <property type="entry name" value="FAD-dep_OxRdtase_2_FAD-bd"/>
</dbReference>
<comment type="pathway">
    <text evidence="2 11">Cofactor biosynthesis; NAD(+) biosynthesis; iminoaspartate from L-aspartate (oxidase route): step 1/1.</text>
</comment>
<feature type="domain" description="Fumarate reductase/succinate dehydrogenase flavoprotein-like C-terminal" evidence="13">
    <location>
        <begin position="439"/>
        <end position="517"/>
    </location>
</feature>
<dbReference type="FunFam" id="1.20.58.100:FF:000002">
    <property type="entry name" value="L-aspartate oxidase"/>
    <property type="match status" value="1"/>
</dbReference>
<dbReference type="NCBIfam" id="NF006567">
    <property type="entry name" value="PRK09077.1"/>
    <property type="match status" value="1"/>
</dbReference>
<organism evidence="14 15">
    <name type="scientific">Plebeiibacterium marinum</name>
    <dbReference type="NCBI Taxonomy" id="2992111"/>
    <lineage>
        <taxon>Bacteria</taxon>
        <taxon>Pseudomonadati</taxon>
        <taxon>Bacteroidota</taxon>
        <taxon>Bacteroidia</taxon>
        <taxon>Marinilabiliales</taxon>
        <taxon>Marinilabiliaceae</taxon>
        <taxon>Plebeiibacterium</taxon>
    </lineage>
</organism>
<protein>
    <recommendedName>
        <fullName evidence="4 10">L-aspartate oxidase</fullName>
        <ecNumber evidence="4 10">1.4.3.16</ecNumber>
    </recommendedName>
</protein>
<keyword evidence="5 11" id="KW-0285">Flavoprotein</keyword>
<dbReference type="InterPro" id="IPR037099">
    <property type="entry name" value="Fum_R/Succ_DH_flav-like_C_sf"/>
</dbReference>
<evidence type="ECO:0000256" key="5">
    <source>
        <dbReference type="ARBA" id="ARBA00022630"/>
    </source>
</evidence>
<accession>A0AAE3MF85</accession>
<evidence type="ECO:0000256" key="11">
    <source>
        <dbReference type="RuleBase" id="RU362049"/>
    </source>
</evidence>
<dbReference type="InterPro" id="IPR005288">
    <property type="entry name" value="NadB"/>
</dbReference>
<dbReference type="Gene3D" id="3.90.700.10">
    <property type="entry name" value="Succinate dehydrogenase/fumarate reductase flavoprotein, catalytic domain"/>
    <property type="match status" value="1"/>
</dbReference>
<evidence type="ECO:0000259" key="12">
    <source>
        <dbReference type="Pfam" id="PF00890"/>
    </source>
</evidence>
<dbReference type="EC" id="1.4.3.16" evidence="4 10"/>
<dbReference type="PANTHER" id="PTHR42716:SF2">
    <property type="entry name" value="L-ASPARTATE OXIDASE, CHLOROPLASTIC"/>
    <property type="match status" value="1"/>
</dbReference>
<dbReference type="InterPro" id="IPR015939">
    <property type="entry name" value="Fum_Rdtase/Succ_DH_flav-like_C"/>
</dbReference>
<dbReference type="Gene3D" id="3.50.50.60">
    <property type="entry name" value="FAD/NAD(P)-binding domain"/>
    <property type="match status" value="1"/>
</dbReference>
<proteinExistence type="inferred from homology"/>
<comment type="similarity">
    <text evidence="3 11">Belongs to the FAD-dependent oxidoreductase 2 family. NadB subfamily.</text>
</comment>
<comment type="caution">
    <text evidence="14">The sequence shown here is derived from an EMBL/GenBank/DDBJ whole genome shotgun (WGS) entry which is preliminary data.</text>
</comment>
<comment type="function">
    <text evidence="11">Catalyzes the oxidation of L-aspartate to iminoaspartate.</text>
</comment>
<dbReference type="Pfam" id="PF00890">
    <property type="entry name" value="FAD_binding_2"/>
    <property type="match status" value="1"/>
</dbReference>
<evidence type="ECO:0000256" key="8">
    <source>
        <dbReference type="ARBA" id="ARBA00023002"/>
    </source>
</evidence>
<dbReference type="EMBL" id="JAPDPI010000029">
    <property type="protein sequence ID" value="MCW3806758.1"/>
    <property type="molecule type" value="Genomic_DNA"/>
</dbReference>
<dbReference type="GO" id="GO:0008734">
    <property type="term" value="F:L-aspartate oxidase activity"/>
    <property type="evidence" value="ECO:0007669"/>
    <property type="project" value="UniProtKB-UniRule"/>
</dbReference>
<dbReference type="NCBIfam" id="TIGR00551">
    <property type="entry name" value="nadB"/>
    <property type="match status" value="1"/>
</dbReference>
<dbReference type="InterPro" id="IPR036188">
    <property type="entry name" value="FAD/NAD-bd_sf"/>
</dbReference>
<evidence type="ECO:0000256" key="4">
    <source>
        <dbReference type="ARBA" id="ARBA00012173"/>
    </source>
</evidence>
<dbReference type="Gene3D" id="1.20.58.100">
    <property type="entry name" value="Fumarate reductase/succinate dehydrogenase flavoprotein-like, C-terminal domain"/>
    <property type="match status" value="1"/>
</dbReference>
<comment type="catalytic activity">
    <reaction evidence="9">
        <text>L-aspartate + O2 = iminosuccinate + H2O2</text>
        <dbReference type="Rhea" id="RHEA:25876"/>
        <dbReference type="ChEBI" id="CHEBI:15379"/>
        <dbReference type="ChEBI" id="CHEBI:16240"/>
        <dbReference type="ChEBI" id="CHEBI:29991"/>
        <dbReference type="ChEBI" id="CHEBI:77875"/>
        <dbReference type="EC" id="1.4.3.16"/>
    </reaction>
    <physiologicalReaction direction="left-to-right" evidence="9">
        <dbReference type="Rhea" id="RHEA:25877"/>
    </physiologicalReaction>
</comment>
<evidence type="ECO:0000256" key="9">
    <source>
        <dbReference type="ARBA" id="ARBA00048305"/>
    </source>
</evidence>
<evidence type="ECO:0000313" key="15">
    <source>
        <dbReference type="Proteomes" id="UP001207408"/>
    </source>
</evidence>
<evidence type="ECO:0000256" key="2">
    <source>
        <dbReference type="ARBA" id="ARBA00004950"/>
    </source>
</evidence>
<keyword evidence="8 11" id="KW-0560">Oxidoreductase</keyword>
<keyword evidence="15" id="KW-1185">Reference proteome</keyword>
<keyword evidence="6 11" id="KW-0662">Pyridine nucleotide biosynthesis</keyword>
<feature type="domain" description="FAD-dependent oxidoreductase 2 FAD-binding" evidence="12">
    <location>
        <begin position="6"/>
        <end position="390"/>
    </location>
</feature>
<dbReference type="Pfam" id="PF02910">
    <property type="entry name" value="Succ_DH_flav_C"/>
    <property type="match status" value="1"/>
</dbReference>